<dbReference type="RefSeq" id="WP_103911627.1">
    <property type="nucleotide sequence ID" value="NZ_FNUZ01000007.1"/>
</dbReference>
<organism evidence="1 2">
    <name type="scientific">Thalassococcus halodurans</name>
    <dbReference type="NCBI Taxonomy" id="373675"/>
    <lineage>
        <taxon>Bacteria</taxon>
        <taxon>Pseudomonadati</taxon>
        <taxon>Pseudomonadota</taxon>
        <taxon>Alphaproteobacteria</taxon>
        <taxon>Rhodobacterales</taxon>
        <taxon>Roseobacteraceae</taxon>
        <taxon>Thalassococcus</taxon>
    </lineage>
</organism>
<evidence type="ECO:0000313" key="2">
    <source>
        <dbReference type="Proteomes" id="UP000236752"/>
    </source>
</evidence>
<sequence length="67" mass="7419">MIELLFVACLSTAPDQCEERSMIFTDATPMACMMGAQPQLAKWAATHPAFRVAGWKCQQVRTAEKEA</sequence>
<keyword evidence="2" id="KW-1185">Reference proteome</keyword>
<evidence type="ECO:0000313" key="1">
    <source>
        <dbReference type="EMBL" id="SEG58957.1"/>
    </source>
</evidence>
<reference evidence="1 2" key="1">
    <citation type="submission" date="2016-10" db="EMBL/GenBank/DDBJ databases">
        <authorList>
            <person name="de Groot N.N."/>
        </authorList>
    </citation>
    <scope>NUCLEOTIDE SEQUENCE [LARGE SCALE GENOMIC DNA]</scope>
    <source>
        <strain evidence="1 2">DSM 26915</strain>
    </source>
</reference>
<dbReference type="EMBL" id="FNUZ01000007">
    <property type="protein sequence ID" value="SEG58957.1"/>
    <property type="molecule type" value="Genomic_DNA"/>
</dbReference>
<name>A0A1H6BF90_9RHOB</name>
<gene>
    <name evidence="1" type="ORF">SAMN04488045_3481</name>
</gene>
<protein>
    <submittedName>
        <fullName evidence="1">Uncharacterized protein</fullName>
    </submittedName>
</protein>
<proteinExistence type="predicted"/>
<dbReference type="Proteomes" id="UP000236752">
    <property type="component" value="Unassembled WGS sequence"/>
</dbReference>
<dbReference type="OrthoDB" id="7363897at2"/>
<dbReference type="AlphaFoldDB" id="A0A1H6BF90"/>
<accession>A0A1H6BF90</accession>